<evidence type="ECO:0000313" key="2">
    <source>
        <dbReference type="EMBL" id="CAB3809423.1"/>
    </source>
</evidence>
<reference evidence="2 3" key="1">
    <citation type="submission" date="2020-04" db="EMBL/GenBank/DDBJ databases">
        <authorList>
            <person name="De Canck E."/>
        </authorList>
    </citation>
    <scope>NUCLEOTIDE SEQUENCE [LARGE SCALE GENOMIC DNA]</scope>
    <source>
        <strain evidence="2 3">LMG 28138</strain>
    </source>
</reference>
<dbReference type="Proteomes" id="UP000494115">
    <property type="component" value="Unassembled WGS sequence"/>
</dbReference>
<organism evidence="2 3">
    <name type="scientific">Pararobbsia alpina</name>
    <dbReference type="NCBI Taxonomy" id="621374"/>
    <lineage>
        <taxon>Bacteria</taxon>
        <taxon>Pseudomonadati</taxon>
        <taxon>Pseudomonadota</taxon>
        <taxon>Betaproteobacteria</taxon>
        <taxon>Burkholderiales</taxon>
        <taxon>Burkholderiaceae</taxon>
        <taxon>Pararobbsia</taxon>
    </lineage>
</organism>
<feature type="transmembrane region" description="Helical" evidence="1">
    <location>
        <begin position="78"/>
        <end position="103"/>
    </location>
</feature>
<gene>
    <name evidence="2" type="ORF">LMG28138_06102</name>
</gene>
<accession>A0A6S7BQH4</accession>
<feature type="transmembrane region" description="Helical" evidence="1">
    <location>
        <begin position="6"/>
        <end position="29"/>
    </location>
</feature>
<protein>
    <submittedName>
        <fullName evidence="2">Uncharacterized protein</fullName>
    </submittedName>
</protein>
<name>A0A6S7BQH4_9BURK</name>
<dbReference type="AlphaFoldDB" id="A0A6S7BQH4"/>
<feature type="transmembrane region" description="Helical" evidence="1">
    <location>
        <begin position="49"/>
        <end position="72"/>
    </location>
</feature>
<keyword evidence="3" id="KW-1185">Reference proteome</keyword>
<keyword evidence="1" id="KW-0472">Membrane</keyword>
<evidence type="ECO:0000256" key="1">
    <source>
        <dbReference type="SAM" id="Phobius"/>
    </source>
</evidence>
<sequence>MVAPDSSWLIVPCWFIRFSAVRLSAFAAISPRLLSSCGAETCSSFAPIVPFAFVMMAAVTVALSPLSLPLWLSSLSDATTFSVCWAVIVPLWLSTFDAVTVACA</sequence>
<proteinExistence type="predicted"/>
<dbReference type="EMBL" id="CADIKM010000177">
    <property type="protein sequence ID" value="CAB3809423.1"/>
    <property type="molecule type" value="Genomic_DNA"/>
</dbReference>
<keyword evidence="1" id="KW-0812">Transmembrane</keyword>
<evidence type="ECO:0000313" key="3">
    <source>
        <dbReference type="Proteomes" id="UP000494115"/>
    </source>
</evidence>
<keyword evidence="1" id="KW-1133">Transmembrane helix</keyword>